<dbReference type="PANTHER" id="PTHR10909">
    <property type="entry name" value="ELECTRON TRANSPORT OXIDOREDUCTASE"/>
    <property type="match status" value="1"/>
</dbReference>
<dbReference type="InterPro" id="IPR055060">
    <property type="entry name" value="ACOX_C_alpha1"/>
</dbReference>
<dbReference type="Gene3D" id="2.40.110.10">
    <property type="entry name" value="Butyryl-CoA Dehydrogenase, subunit A, domain 2"/>
    <property type="match status" value="1"/>
</dbReference>
<dbReference type="Gene3D" id="1.10.540.10">
    <property type="entry name" value="Acyl-CoA dehydrogenase/oxidase, N-terminal domain"/>
    <property type="match status" value="1"/>
</dbReference>
<keyword evidence="8" id="KW-0443">Lipid metabolism</keyword>
<dbReference type="SUPFAM" id="SSF47203">
    <property type="entry name" value="Acyl-CoA dehydrogenase C-terminal domain-like"/>
    <property type="match status" value="1"/>
</dbReference>
<dbReference type="AlphaFoldDB" id="W4G4T9"/>
<evidence type="ECO:0000256" key="9">
    <source>
        <dbReference type="ARBA" id="ARBA00023140"/>
    </source>
</evidence>
<dbReference type="RefSeq" id="XP_009835819.1">
    <property type="nucleotide sequence ID" value="XM_009837517.1"/>
</dbReference>
<evidence type="ECO:0000256" key="6">
    <source>
        <dbReference type="ARBA" id="ARBA00022832"/>
    </source>
</evidence>
<dbReference type="Pfam" id="PF14749">
    <property type="entry name" value="Acyl-CoA_ox_N"/>
    <property type="match status" value="1"/>
</dbReference>
<protein>
    <recommendedName>
        <fullName evidence="13">Acyl-coenzyme A oxidase</fullName>
    </recommendedName>
</protein>
<keyword evidence="9" id="KW-0576">Peroxisome</keyword>
<dbReference type="Pfam" id="PF22924">
    <property type="entry name" value="ACOX_C_alpha1"/>
    <property type="match status" value="1"/>
</dbReference>
<dbReference type="GO" id="GO:0071949">
    <property type="term" value="F:FAD binding"/>
    <property type="evidence" value="ECO:0007669"/>
    <property type="project" value="InterPro"/>
</dbReference>
<evidence type="ECO:0000313" key="12">
    <source>
        <dbReference type="EMBL" id="ETV74732.1"/>
    </source>
</evidence>
<dbReference type="PANTHER" id="PTHR10909:SF250">
    <property type="entry name" value="PEROXISOMAL ACYL-COENZYME A OXIDASE 1"/>
    <property type="match status" value="1"/>
</dbReference>
<dbReference type="EMBL" id="KI913143">
    <property type="protein sequence ID" value="ETV74732.1"/>
    <property type="molecule type" value="Genomic_DNA"/>
</dbReference>
<evidence type="ECO:0000256" key="3">
    <source>
        <dbReference type="ARBA" id="ARBA00006288"/>
    </source>
</evidence>
<dbReference type="InterPro" id="IPR037069">
    <property type="entry name" value="AcylCoA_DH/ox_N_sf"/>
</dbReference>
<dbReference type="OrthoDB" id="538336at2759"/>
<keyword evidence="5" id="KW-0274">FAD</keyword>
<gene>
    <name evidence="12" type="ORF">H257_10832</name>
</gene>
<name>W4G4T9_APHAT</name>
<dbReference type="STRING" id="112090.W4G4T9"/>
<dbReference type="InterPro" id="IPR012258">
    <property type="entry name" value="Acyl-CoA_oxidase"/>
</dbReference>
<dbReference type="GO" id="GO:0055088">
    <property type="term" value="P:lipid homeostasis"/>
    <property type="evidence" value="ECO:0007669"/>
    <property type="project" value="TreeGrafter"/>
</dbReference>
<accession>W4G4T9</accession>
<dbReference type="GO" id="GO:0033540">
    <property type="term" value="P:fatty acid beta-oxidation using acyl-CoA oxidase"/>
    <property type="evidence" value="ECO:0007669"/>
    <property type="project" value="TreeGrafter"/>
</dbReference>
<sequence length="571" mass="63399">MDAGLTAVLRGSLERNSRRKRWLSMMQKIPREEGLDHAQEYALGLQKSFGLISFIRENRIDDVDEQEALSEALGDVLPIDMHRKMFIPALQLSMTADQLQTWMPLALSYRILGAYAQTELGHGSNVQCLETTATYDPRTHTFVLHSPTLTSRKWWPGALGKTANFAVVYARLLHNSVDYGVHAFLVQLRDLATHATLPGITLGDIGSKLAFNMVDNGFCVFDHVHVPASQLCLATARVRWQRSHDDSGGPVNLVAAPAASSKWKYMPMIKTRVFLIAKCARFLGRATAFTSRLSAATSLLPHVGLSFAATFAGRDLLELYETVQLHRTKQDRQPLDLGGGQTDQLAALLHATSSGLKALVAARVVDGIECCARQCPPNEEFLTRLRRDIVGASTYEGTFDVLVQQHASFLAKTRPQEGHAQMIVPLDKDWTSMATLVRWFHFRAHSMLMSFDTANVSMVRATRLSVVHSEATLLQALHAFLTQKRHQCTITDVTATSLTAVGKALAYRWMVDSLHEFRVNGWLSSADGDEIVELLTSPTSQQCQEWMAVTASWDFTPDEVPSTNRGLRGKL</sequence>
<dbReference type="Gene3D" id="1.20.140.10">
    <property type="entry name" value="Butyryl-CoA Dehydrogenase, subunit A, domain 3"/>
    <property type="match status" value="1"/>
</dbReference>
<keyword evidence="4" id="KW-0285">Flavoprotein</keyword>
<dbReference type="GO" id="GO:0003997">
    <property type="term" value="F:acyl-CoA oxidase activity"/>
    <property type="evidence" value="ECO:0007669"/>
    <property type="project" value="InterPro"/>
</dbReference>
<proteinExistence type="inferred from homology"/>
<evidence type="ECO:0000259" key="10">
    <source>
        <dbReference type="Pfam" id="PF14749"/>
    </source>
</evidence>
<dbReference type="VEuPathDB" id="FungiDB:H257_10832"/>
<dbReference type="InterPro" id="IPR009100">
    <property type="entry name" value="AcylCoA_DH/oxidase_NM_dom_sf"/>
</dbReference>
<evidence type="ECO:0000256" key="2">
    <source>
        <dbReference type="ARBA" id="ARBA00004275"/>
    </source>
</evidence>
<dbReference type="InterPro" id="IPR046373">
    <property type="entry name" value="Acyl-CoA_Oxase/DH_mid-dom_sf"/>
</dbReference>
<dbReference type="GO" id="GO:0005777">
    <property type="term" value="C:peroxisome"/>
    <property type="evidence" value="ECO:0007669"/>
    <property type="project" value="UniProtKB-SubCell"/>
</dbReference>
<evidence type="ECO:0000256" key="7">
    <source>
        <dbReference type="ARBA" id="ARBA00023002"/>
    </source>
</evidence>
<comment type="subcellular location">
    <subcellularLocation>
        <location evidence="2">Peroxisome</location>
    </subcellularLocation>
</comment>
<evidence type="ECO:0000256" key="8">
    <source>
        <dbReference type="ARBA" id="ARBA00023098"/>
    </source>
</evidence>
<dbReference type="FunFam" id="2.40.110.10:FF:000003">
    <property type="entry name" value="Acyl-coenzyme A oxidase"/>
    <property type="match status" value="1"/>
</dbReference>
<reference evidence="12" key="1">
    <citation type="submission" date="2013-12" db="EMBL/GenBank/DDBJ databases">
        <title>The Genome Sequence of Aphanomyces astaci APO3.</title>
        <authorList>
            <consortium name="The Broad Institute Genomics Platform"/>
            <person name="Russ C."/>
            <person name="Tyler B."/>
            <person name="van West P."/>
            <person name="Dieguez-Uribeondo J."/>
            <person name="Young S.K."/>
            <person name="Zeng Q."/>
            <person name="Gargeya S."/>
            <person name="Fitzgerald M."/>
            <person name="Abouelleil A."/>
            <person name="Alvarado L."/>
            <person name="Chapman S.B."/>
            <person name="Gainer-Dewar J."/>
            <person name="Goldberg J."/>
            <person name="Griggs A."/>
            <person name="Gujja S."/>
            <person name="Hansen M."/>
            <person name="Howarth C."/>
            <person name="Imamovic A."/>
            <person name="Ireland A."/>
            <person name="Larimer J."/>
            <person name="McCowan C."/>
            <person name="Murphy C."/>
            <person name="Pearson M."/>
            <person name="Poon T.W."/>
            <person name="Priest M."/>
            <person name="Roberts A."/>
            <person name="Saif S."/>
            <person name="Shea T."/>
            <person name="Sykes S."/>
            <person name="Wortman J."/>
            <person name="Nusbaum C."/>
            <person name="Birren B."/>
        </authorList>
    </citation>
    <scope>NUCLEOTIDE SEQUENCE [LARGE SCALE GENOMIC DNA]</scope>
    <source>
        <strain evidence="12">APO3</strain>
    </source>
</reference>
<dbReference type="GO" id="GO:0005504">
    <property type="term" value="F:fatty acid binding"/>
    <property type="evidence" value="ECO:0007669"/>
    <property type="project" value="TreeGrafter"/>
</dbReference>
<dbReference type="GeneID" id="20812828"/>
<keyword evidence="7" id="KW-0560">Oxidoreductase</keyword>
<feature type="domain" description="Acyl-CoA oxidase C-alpha1" evidence="11">
    <location>
        <begin position="297"/>
        <end position="410"/>
    </location>
</feature>
<dbReference type="InterPro" id="IPR036250">
    <property type="entry name" value="AcylCo_DH-like_C"/>
</dbReference>
<dbReference type="SUPFAM" id="SSF56645">
    <property type="entry name" value="Acyl-CoA dehydrogenase NM domain-like"/>
    <property type="match status" value="1"/>
</dbReference>
<organism evidence="12">
    <name type="scientific">Aphanomyces astaci</name>
    <name type="common">Crayfish plague agent</name>
    <dbReference type="NCBI Taxonomy" id="112090"/>
    <lineage>
        <taxon>Eukaryota</taxon>
        <taxon>Sar</taxon>
        <taxon>Stramenopiles</taxon>
        <taxon>Oomycota</taxon>
        <taxon>Saprolegniomycetes</taxon>
        <taxon>Saprolegniales</taxon>
        <taxon>Verrucalvaceae</taxon>
        <taxon>Aphanomyces</taxon>
    </lineage>
</organism>
<dbReference type="InterPro" id="IPR029320">
    <property type="entry name" value="Acyl-CoA_ox_N"/>
</dbReference>
<evidence type="ECO:0000256" key="1">
    <source>
        <dbReference type="ARBA" id="ARBA00001974"/>
    </source>
</evidence>
<evidence type="ECO:0000259" key="11">
    <source>
        <dbReference type="Pfam" id="PF22924"/>
    </source>
</evidence>
<comment type="similarity">
    <text evidence="3">Belongs to the acyl-CoA oxidase family.</text>
</comment>
<evidence type="ECO:0000256" key="4">
    <source>
        <dbReference type="ARBA" id="ARBA00022630"/>
    </source>
</evidence>
<comment type="cofactor">
    <cofactor evidence="1">
        <name>FAD</name>
        <dbReference type="ChEBI" id="CHEBI:57692"/>
    </cofactor>
</comment>
<keyword evidence="6" id="KW-0276">Fatty acid metabolism</keyword>
<evidence type="ECO:0008006" key="13">
    <source>
        <dbReference type="Google" id="ProtNLM"/>
    </source>
</evidence>
<evidence type="ECO:0000256" key="5">
    <source>
        <dbReference type="ARBA" id="ARBA00022827"/>
    </source>
</evidence>
<feature type="domain" description="Acyl-coenzyme A oxidase N-terminal" evidence="10">
    <location>
        <begin position="5"/>
        <end position="111"/>
    </location>
</feature>